<keyword evidence="6" id="KW-0812">Transmembrane</keyword>
<evidence type="ECO:0000313" key="7">
    <source>
        <dbReference type="EMBL" id="UXP30610.1"/>
    </source>
</evidence>
<sequence>MEAYHFIYLFTGLFLGGSVSWFIAKAKFESGVNSEDTLKAKELEMQLKMEQERSVSLGKDIATINTELRTERDKGLHLSNQYARLETEHKNLQETLKTQKGELNEIKEKFSAEFKNLANEIFEEKSKRFTDQNKLQVGELLKPLGEKILEFEKKVDQTNKDSNAWNLTLKHQIDDLKGANVKMTKEAENLVKALKGDSKTQGNWGEMQLEGILNKVGLEREVHYSREKNFKNEDGNNQRLDFIVNLPDGKSIVIDSKVSLTAYARYFEETEEIRKAHYLREHIDSVNSHIKILGSKDYQNLYEINQPDYVMLFVANEPALTIALQEDQGLYEKALEKNIVLVSTSTLMATLRTVSFIWKQDTQSKNAIEIARQGGALYDKFVSFVEDIKKVGAQLDLTQKVYRESAKKLYDGTGNLINRAEKLKNMGAKATKVMDQKLIERAGD</sequence>
<name>A0ABY6CKK1_9BACT</name>
<dbReference type="PANTHER" id="PTHR30563">
    <property type="entry name" value="DNA RECOMBINATION PROTEIN RMUC"/>
    <property type="match status" value="1"/>
</dbReference>
<dbReference type="PANTHER" id="PTHR30563:SF0">
    <property type="entry name" value="DNA RECOMBINATION PROTEIN RMUC"/>
    <property type="match status" value="1"/>
</dbReference>
<evidence type="ECO:0000256" key="6">
    <source>
        <dbReference type="SAM" id="Phobius"/>
    </source>
</evidence>
<keyword evidence="6" id="KW-1133">Transmembrane helix</keyword>
<evidence type="ECO:0000256" key="3">
    <source>
        <dbReference type="ARBA" id="ARBA00023054"/>
    </source>
</evidence>
<evidence type="ECO:0000313" key="8">
    <source>
        <dbReference type="Proteomes" id="UP001065174"/>
    </source>
</evidence>
<keyword evidence="3 5" id="KW-0175">Coiled coil</keyword>
<keyword evidence="6" id="KW-0472">Membrane</keyword>
<feature type="coiled-coil region" evidence="5">
    <location>
        <begin position="82"/>
        <end position="109"/>
    </location>
</feature>
<protein>
    <submittedName>
        <fullName evidence="7">DNA recombination protein RmuC</fullName>
    </submittedName>
</protein>
<proteinExistence type="inferred from homology"/>
<evidence type="ECO:0000256" key="2">
    <source>
        <dbReference type="ARBA" id="ARBA00009840"/>
    </source>
</evidence>
<evidence type="ECO:0000256" key="1">
    <source>
        <dbReference type="ARBA" id="ARBA00003416"/>
    </source>
</evidence>
<feature type="transmembrane region" description="Helical" evidence="6">
    <location>
        <begin position="6"/>
        <end position="24"/>
    </location>
</feature>
<evidence type="ECO:0000256" key="5">
    <source>
        <dbReference type="SAM" id="Coils"/>
    </source>
</evidence>
<dbReference type="RefSeq" id="WP_262308057.1">
    <property type="nucleotide sequence ID" value="NZ_CP106679.1"/>
</dbReference>
<dbReference type="Proteomes" id="UP001065174">
    <property type="component" value="Chromosome"/>
</dbReference>
<dbReference type="Pfam" id="PF02646">
    <property type="entry name" value="RmuC"/>
    <property type="match status" value="1"/>
</dbReference>
<reference evidence="7" key="1">
    <citation type="submission" date="2022-09" db="EMBL/GenBank/DDBJ databases">
        <title>Comparative genomics and taxonomic characterization of three novel marine species of genus Reichenbachiella exhibiting antioxidant and polysaccharide degradation activities.</title>
        <authorList>
            <person name="Muhammad N."/>
            <person name="Lee Y.-J."/>
            <person name="Ko J."/>
            <person name="Kim S.-G."/>
        </authorList>
    </citation>
    <scope>NUCLEOTIDE SEQUENCE</scope>
    <source>
        <strain evidence="7">BKB1-1</strain>
    </source>
</reference>
<dbReference type="InterPro" id="IPR003798">
    <property type="entry name" value="DNA_recombination_RmuC"/>
</dbReference>
<dbReference type="EMBL" id="CP106679">
    <property type="protein sequence ID" value="UXP30610.1"/>
    <property type="molecule type" value="Genomic_DNA"/>
</dbReference>
<comment type="similarity">
    <text evidence="2">Belongs to the RmuC family.</text>
</comment>
<evidence type="ECO:0000256" key="4">
    <source>
        <dbReference type="ARBA" id="ARBA00023172"/>
    </source>
</evidence>
<organism evidence="7 8">
    <name type="scientific">Reichenbachiella agarivorans</name>
    <dbReference type="NCBI Taxonomy" id="2979464"/>
    <lineage>
        <taxon>Bacteria</taxon>
        <taxon>Pseudomonadati</taxon>
        <taxon>Bacteroidota</taxon>
        <taxon>Cytophagia</taxon>
        <taxon>Cytophagales</taxon>
        <taxon>Reichenbachiellaceae</taxon>
        <taxon>Reichenbachiella</taxon>
    </lineage>
</organism>
<comment type="function">
    <text evidence="1">Involved in DNA recombination.</text>
</comment>
<accession>A0ABY6CKK1</accession>
<gene>
    <name evidence="7" type="primary">rmuC</name>
    <name evidence="7" type="ORF">N6H18_09610</name>
</gene>
<keyword evidence="4" id="KW-0233">DNA recombination</keyword>
<keyword evidence="8" id="KW-1185">Reference proteome</keyword>